<dbReference type="GO" id="GO:0005737">
    <property type="term" value="C:cytoplasm"/>
    <property type="evidence" value="ECO:0007669"/>
    <property type="project" value="TreeGrafter"/>
</dbReference>
<reference evidence="2" key="1">
    <citation type="submission" date="2020-05" db="EMBL/GenBank/DDBJ databases">
        <authorList>
            <person name="Chiriac C."/>
            <person name="Salcher M."/>
            <person name="Ghai R."/>
            <person name="Kavagutti S V."/>
        </authorList>
    </citation>
    <scope>NUCLEOTIDE SEQUENCE</scope>
</reference>
<accession>A0A6J7HK71</accession>
<organism evidence="2">
    <name type="scientific">freshwater metagenome</name>
    <dbReference type="NCBI Taxonomy" id="449393"/>
    <lineage>
        <taxon>unclassified sequences</taxon>
        <taxon>metagenomes</taxon>
        <taxon>ecological metagenomes</taxon>
    </lineage>
</organism>
<dbReference type="CDD" id="cd04301">
    <property type="entry name" value="NAT_SF"/>
    <property type="match status" value="1"/>
</dbReference>
<dbReference type="EMBL" id="CAFBMR010000060">
    <property type="protein sequence ID" value="CAB4919952.1"/>
    <property type="molecule type" value="Genomic_DNA"/>
</dbReference>
<evidence type="ECO:0000313" key="2">
    <source>
        <dbReference type="EMBL" id="CAB4919952.1"/>
    </source>
</evidence>
<protein>
    <submittedName>
        <fullName evidence="2">Unannotated protein</fullName>
    </submittedName>
</protein>
<dbReference type="SUPFAM" id="SSF55729">
    <property type="entry name" value="Acyl-CoA N-acyltransferases (Nat)"/>
    <property type="match status" value="1"/>
</dbReference>
<dbReference type="GO" id="GO:1990189">
    <property type="term" value="F:protein N-terminal-serine acetyltransferase activity"/>
    <property type="evidence" value="ECO:0007669"/>
    <property type="project" value="TreeGrafter"/>
</dbReference>
<dbReference type="PANTHER" id="PTHR43441:SF6">
    <property type="entry name" value="N-ACETYLTRANSFERASE DOMAIN-CONTAINING PROTEIN"/>
    <property type="match status" value="1"/>
</dbReference>
<name>A0A6J7HK71_9ZZZZ</name>
<gene>
    <name evidence="2" type="ORF">UFOPK3610_01352</name>
</gene>
<dbReference type="AlphaFoldDB" id="A0A6J7HK71"/>
<evidence type="ECO:0000259" key="1">
    <source>
        <dbReference type="PROSITE" id="PS51186"/>
    </source>
</evidence>
<dbReference type="InterPro" id="IPR016181">
    <property type="entry name" value="Acyl_CoA_acyltransferase"/>
</dbReference>
<dbReference type="Gene3D" id="3.40.630.30">
    <property type="match status" value="1"/>
</dbReference>
<feature type="domain" description="N-acetyltransferase" evidence="1">
    <location>
        <begin position="4"/>
        <end position="152"/>
    </location>
</feature>
<dbReference type="PANTHER" id="PTHR43441">
    <property type="entry name" value="RIBOSOMAL-PROTEIN-SERINE ACETYLTRANSFERASE"/>
    <property type="match status" value="1"/>
</dbReference>
<sequence>MFSGQTWDGRPFILRPLAEGETRPDDSSEWDQWSGEFISAHSEMHRAVIECAGELVGSMSWHEEMYGPTVGSLCWNIGIGLVAVWRGKGIGAAAQRALAEHLFATTPHNRVEASTDVENVAEQRALERAGFTREGILRGAQHRADDIHHDLVVYSVLRSELELL</sequence>
<proteinExistence type="predicted"/>
<dbReference type="InterPro" id="IPR000182">
    <property type="entry name" value="GNAT_dom"/>
</dbReference>
<dbReference type="InterPro" id="IPR051908">
    <property type="entry name" value="Ribosomal_N-acetyltransferase"/>
</dbReference>
<dbReference type="PROSITE" id="PS51186">
    <property type="entry name" value="GNAT"/>
    <property type="match status" value="1"/>
</dbReference>
<dbReference type="GO" id="GO:0008999">
    <property type="term" value="F:protein-N-terminal-alanine acetyltransferase activity"/>
    <property type="evidence" value="ECO:0007669"/>
    <property type="project" value="TreeGrafter"/>
</dbReference>
<dbReference type="Pfam" id="PF13302">
    <property type="entry name" value="Acetyltransf_3"/>
    <property type="match status" value="1"/>
</dbReference>